<accession>A0A9P7D5E8</accession>
<protein>
    <submittedName>
        <fullName evidence="2">Uncharacterized protein</fullName>
    </submittedName>
</protein>
<dbReference type="Proteomes" id="UP000714275">
    <property type="component" value="Unassembled WGS sequence"/>
</dbReference>
<proteinExistence type="predicted"/>
<organism evidence="2 3">
    <name type="scientific">Suillus placidus</name>
    <dbReference type="NCBI Taxonomy" id="48579"/>
    <lineage>
        <taxon>Eukaryota</taxon>
        <taxon>Fungi</taxon>
        <taxon>Dikarya</taxon>
        <taxon>Basidiomycota</taxon>
        <taxon>Agaricomycotina</taxon>
        <taxon>Agaricomycetes</taxon>
        <taxon>Agaricomycetidae</taxon>
        <taxon>Boletales</taxon>
        <taxon>Suillineae</taxon>
        <taxon>Suillaceae</taxon>
        <taxon>Suillus</taxon>
    </lineage>
</organism>
<feature type="signal peptide" evidence="1">
    <location>
        <begin position="1"/>
        <end position="25"/>
    </location>
</feature>
<keyword evidence="3" id="KW-1185">Reference proteome</keyword>
<dbReference type="AlphaFoldDB" id="A0A9P7D5E8"/>
<dbReference type="EMBL" id="JABBWD010000007">
    <property type="protein sequence ID" value="KAG1780960.1"/>
    <property type="molecule type" value="Genomic_DNA"/>
</dbReference>
<name>A0A9P7D5E8_9AGAM</name>
<comment type="caution">
    <text evidence="2">The sequence shown here is derived from an EMBL/GenBank/DDBJ whole genome shotgun (WGS) entry which is preliminary data.</text>
</comment>
<sequence>MHSSIRMTSWHYRVGLLAQLTFTNAWTHVLPQVDIQDHNAGMDVLFYLSGYDQGGRFHQRHEAILGSRCPLKIGQYVARFDDKHFLLSQFPQNFINTEAGASSLALPVIVRVYVSCVSQLSITSFSARSRIHFCFLWLTRVLYLGLPLGSHLSICGSASQCSEIGLSSPGRIWDCGAGLIEVGRSCAYPCILIIEVHHPVNRC</sequence>
<evidence type="ECO:0000313" key="2">
    <source>
        <dbReference type="EMBL" id="KAG1780960.1"/>
    </source>
</evidence>
<reference evidence="2" key="1">
    <citation type="journal article" date="2020" name="New Phytol.">
        <title>Comparative genomics reveals dynamic genome evolution in host specialist ectomycorrhizal fungi.</title>
        <authorList>
            <person name="Lofgren L.A."/>
            <person name="Nguyen N.H."/>
            <person name="Vilgalys R."/>
            <person name="Ruytinx J."/>
            <person name="Liao H.L."/>
            <person name="Branco S."/>
            <person name="Kuo A."/>
            <person name="LaButti K."/>
            <person name="Lipzen A."/>
            <person name="Andreopoulos W."/>
            <person name="Pangilinan J."/>
            <person name="Riley R."/>
            <person name="Hundley H."/>
            <person name="Na H."/>
            <person name="Barry K."/>
            <person name="Grigoriev I.V."/>
            <person name="Stajich J.E."/>
            <person name="Kennedy P.G."/>
        </authorList>
    </citation>
    <scope>NUCLEOTIDE SEQUENCE</scope>
    <source>
        <strain evidence="2">DOB743</strain>
    </source>
</reference>
<evidence type="ECO:0000313" key="3">
    <source>
        <dbReference type="Proteomes" id="UP000714275"/>
    </source>
</evidence>
<gene>
    <name evidence="2" type="ORF">EV702DRAFT_686474</name>
</gene>
<feature type="chain" id="PRO_5040291551" evidence="1">
    <location>
        <begin position="26"/>
        <end position="203"/>
    </location>
</feature>
<evidence type="ECO:0000256" key="1">
    <source>
        <dbReference type="SAM" id="SignalP"/>
    </source>
</evidence>
<keyword evidence="1" id="KW-0732">Signal</keyword>